<dbReference type="AlphaFoldDB" id="A0A317L763"/>
<keyword evidence="4" id="KW-1185">Reference proteome</keyword>
<evidence type="ECO:0000259" key="1">
    <source>
        <dbReference type="Pfam" id="PF08279"/>
    </source>
</evidence>
<organism evidence="3 4">
    <name type="scientific">Gracilibacillus dipsosauri</name>
    <dbReference type="NCBI Taxonomy" id="178340"/>
    <lineage>
        <taxon>Bacteria</taxon>
        <taxon>Bacillati</taxon>
        <taxon>Bacillota</taxon>
        <taxon>Bacilli</taxon>
        <taxon>Bacillales</taxon>
        <taxon>Bacillaceae</taxon>
        <taxon>Gracilibacillus</taxon>
    </lineage>
</organism>
<dbReference type="PROSITE" id="PS52050">
    <property type="entry name" value="WYL"/>
    <property type="match status" value="1"/>
</dbReference>
<evidence type="ECO:0000259" key="2">
    <source>
        <dbReference type="Pfam" id="PF13280"/>
    </source>
</evidence>
<feature type="domain" description="WYL" evidence="2">
    <location>
        <begin position="130"/>
        <end position="196"/>
    </location>
</feature>
<dbReference type="InterPro" id="IPR013196">
    <property type="entry name" value="HTH_11"/>
</dbReference>
<accession>A0A317L763</accession>
<dbReference type="Pfam" id="PF08279">
    <property type="entry name" value="HTH_11"/>
    <property type="match status" value="1"/>
</dbReference>
<comment type="caution">
    <text evidence="3">The sequence shown here is derived from an EMBL/GenBank/DDBJ whole genome shotgun (WGS) entry which is preliminary data.</text>
</comment>
<protein>
    <submittedName>
        <fullName evidence="3">YafY family transcriptional regulator</fullName>
    </submittedName>
</protein>
<dbReference type="Gene3D" id="1.10.10.10">
    <property type="entry name" value="Winged helix-like DNA-binding domain superfamily/Winged helix DNA-binding domain"/>
    <property type="match status" value="1"/>
</dbReference>
<dbReference type="PIRSF" id="PIRSF016838">
    <property type="entry name" value="PafC"/>
    <property type="match status" value="1"/>
</dbReference>
<dbReference type="RefSeq" id="WP_109983828.1">
    <property type="nucleotide sequence ID" value="NZ_QGTD01000005.1"/>
</dbReference>
<dbReference type="EMBL" id="QGTD01000005">
    <property type="protein sequence ID" value="PWU69619.1"/>
    <property type="molecule type" value="Genomic_DNA"/>
</dbReference>
<dbReference type="InterPro" id="IPR028349">
    <property type="entry name" value="PafC-like"/>
</dbReference>
<reference evidence="3 4" key="1">
    <citation type="submission" date="2018-05" db="EMBL/GenBank/DDBJ databases">
        <title>Genomic analysis of Gracilibacillus dipsosauri DD1 reveals novel features of a salt-tolerant amylase.</title>
        <authorList>
            <person name="Deutch C.E."/>
            <person name="Yang S."/>
        </authorList>
    </citation>
    <scope>NUCLEOTIDE SEQUENCE [LARGE SCALE GENOMIC DNA]</scope>
    <source>
        <strain evidence="3 4">DD1</strain>
    </source>
</reference>
<evidence type="ECO:0000313" key="4">
    <source>
        <dbReference type="Proteomes" id="UP000245624"/>
    </source>
</evidence>
<proteinExistence type="predicted"/>
<dbReference type="PANTHER" id="PTHR34580">
    <property type="match status" value="1"/>
</dbReference>
<dbReference type="OrthoDB" id="9815009at2"/>
<dbReference type="InterPro" id="IPR036390">
    <property type="entry name" value="WH_DNA-bd_sf"/>
</dbReference>
<gene>
    <name evidence="3" type="ORF">DLJ74_06530</name>
</gene>
<dbReference type="Proteomes" id="UP000245624">
    <property type="component" value="Unassembled WGS sequence"/>
</dbReference>
<dbReference type="InterPro" id="IPR051534">
    <property type="entry name" value="CBASS_pafABC_assoc_protein"/>
</dbReference>
<dbReference type="PANTHER" id="PTHR34580:SF1">
    <property type="entry name" value="PROTEIN PAFC"/>
    <property type="match status" value="1"/>
</dbReference>
<dbReference type="Pfam" id="PF13280">
    <property type="entry name" value="WYL"/>
    <property type="match status" value="1"/>
</dbReference>
<dbReference type="SUPFAM" id="SSF46785">
    <property type="entry name" value="Winged helix' DNA-binding domain"/>
    <property type="match status" value="1"/>
</dbReference>
<evidence type="ECO:0000313" key="3">
    <source>
        <dbReference type="EMBL" id="PWU69619.1"/>
    </source>
</evidence>
<sequence length="307" mass="36689">MKIERLLGIIVLLIYRKRMKAVNLSRYFEVSERTIYRDIDSLQRAGIPIVSLPGQEGGYELTDQFKWDKKYLSLEELLSIRWALESMEKATGFEDINELVSKINQLIDSDPTQDKNIQIQLSHSNHRSQHIQTIYKSIQNSNVIKIRYVDHQGKETEREIESMGIFLKDYHWYLWAYCLLRKELRIFKLARILNIHPTNRYFTRRPYTMEDIYEKEDGISGNSIEPFTVCFQFNREMRAQVLDNFQKDEIVVNPNGTFIVKKKYYTMDKAIIQILRFGNKVRIIYPKELVQKFTKCLDDMKDLYREQ</sequence>
<feature type="domain" description="Helix-turn-helix type 11" evidence="1">
    <location>
        <begin position="6"/>
        <end position="59"/>
    </location>
</feature>
<name>A0A317L763_9BACI</name>
<dbReference type="InterPro" id="IPR036388">
    <property type="entry name" value="WH-like_DNA-bd_sf"/>
</dbReference>
<dbReference type="InterPro" id="IPR026881">
    <property type="entry name" value="WYL_dom"/>
</dbReference>